<dbReference type="GO" id="GO:0005737">
    <property type="term" value="C:cytoplasm"/>
    <property type="evidence" value="ECO:0007669"/>
    <property type="project" value="TreeGrafter"/>
</dbReference>
<name>A0A348B5Z8_9CREN</name>
<dbReference type="EC" id="3.5.2.5" evidence="3"/>
<dbReference type="AlphaFoldDB" id="A0A348B5Z8"/>
<feature type="compositionally biased region" description="Polar residues" evidence="1">
    <location>
        <begin position="471"/>
        <end position="487"/>
    </location>
</feature>
<dbReference type="InterPro" id="IPR050138">
    <property type="entry name" value="DHOase/Allantoinase_Hydrolase"/>
</dbReference>
<dbReference type="InterPro" id="IPR011059">
    <property type="entry name" value="Metal-dep_hydrolase_composite"/>
</dbReference>
<organism evidence="3 4">
    <name type="scientific">Sulfodiicoccus acidiphilus</name>
    <dbReference type="NCBI Taxonomy" id="1670455"/>
    <lineage>
        <taxon>Archaea</taxon>
        <taxon>Thermoproteota</taxon>
        <taxon>Thermoprotei</taxon>
        <taxon>Sulfolobales</taxon>
        <taxon>Sulfolobaceae</taxon>
        <taxon>Sulfodiicoccus</taxon>
    </lineage>
</organism>
<keyword evidence="4" id="KW-1185">Reference proteome</keyword>
<evidence type="ECO:0000259" key="2">
    <source>
        <dbReference type="Pfam" id="PF01979"/>
    </source>
</evidence>
<evidence type="ECO:0000313" key="3">
    <source>
        <dbReference type="EMBL" id="BBD73600.1"/>
    </source>
</evidence>
<accession>A0A348B5Z8</accession>
<dbReference type="GeneID" id="38667454"/>
<dbReference type="PANTHER" id="PTHR43668:SF2">
    <property type="entry name" value="ALLANTOINASE"/>
    <property type="match status" value="1"/>
</dbReference>
<dbReference type="EMBL" id="AP018553">
    <property type="protein sequence ID" value="BBD73600.1"/>
    <property type="molecule type" value="Genomic_DNA"/>
</dbReference>
<dbReference type="SUPFAM" id="SSF51338">
    <property type="entry name" value="Composite domain of metallo-dependent hydrolases"/>
    <property type="match status" value="1"/>
</dbReference>
<dbReference type="GO" id="GO:0006145">
    <property type="term" value="P:purine nucleobase catabolic process"/>
    <property type="evidence" value="ECO:0007669"/>
    <property type="project" value="TreeGrafter"/>
</dbReference>
<protein>
    <submittedName>
        <fullName evidence="3">Dihydroorotase-like protein</fullName>
        <ecNumber evidence="3">3.5.2.5</ecNumber>
    </submittedName>
</protein>
<dbReference type="PANTHER" id="PTHR43668">
    <property type="entry name" value="ALLANTOINASE"/>
    <property type="match status" value="1"/>
</dbReference>
<dbReference type="KEGG" id="sacd:HS1genome_1989"/>
<dbReference type="SUPFAM" id="SSF51556">
    <property type="entry name" value="Metallo-dependent hydrolases"/>
    <property type="match status" value="1"/>
</dbReference>
<feature type="region of interest" description="Disordered" evidence="1">
    <location>
        <begin position="467"/>
        <end position="487"/>
    </location>
</feature>
<feature type="domain" description="Amidohydrolase-related" evidence="2">
    <location>
        <begin position="242"/>
        <end position="459"/>
    </location>
</feature>
<sequence length="487" mass="53772">MFDLLVKNGKLVLPGRTVVDGEVGINEGKIAAVGRNLGAGHVNVDASGKLVLPGVLDTHFHVGIYRPFQEDARTESMSAIAGGVTTILSYFRTGRNYLNISEDYSSLFPRLVEMSKGNFYVDYGFNIAPITRKHVEEIETLFKLGVSTFKFYMFYKGLNLRSEYRKGSVEEEYLLSKDPYDGGHLFTIMKRISSLKGGKTPHQPRLSVHAEDAEVIRVHLEEAKEEFSRGILNALEAYSAARPPEGERVAILQAAEMARATGCPINVLHVSSETALRTIEEVRRWWPGLDVMAEVTSSHLTLTTNSKAGVLGKVNPPIRSDRDREALWEGLVSGSIQTVASDHAAIEQSRKGGELWTAENGFGATELMVPSLLTEGLRRGVPLTRLVELVTSSPAKFHGLYGRKGDLLPGFDGDLVIVDLNTTRRVRADALHSAQDFTPYEGMELRGWPTTTVLRGEIVFDSGEFSDARRGSSSRGQWSFQTPPRIF</sequence>
<dbReference type="Pfam" id="PF01979">
    <property type="entry name" value="Amidohydro_1"/>
    <property type="match status" value="1"/>
</dbReference>
<dbReference type="InterPro" id="IPR032466">
    <property type="entry name" value="Metal_Hydrolase"/>
</dbReference>
<dbReference type="GO" id="GO:0004038">
    <property type="term" value="F:allantoinase activity"/>
    <property type="evidence" value="ECO:0007669"/>
    <property type="project" value="UniProtKB-EC"/>
</dbReference>
<gene>
    <name evidence="3" type="ORF">HS1genome_1989</name>
</gene>
<evidence type="ECO:0000256" key="1">
    <source>
        <dbReference type="SAM" id="MobiDB-lite"/>
    </source>
</evidence>
<evidence type="ECO:0000313" key="4">
    <source>
        <dbReference type="Proteomes" id="UP000276741"/>
    </source>
</evidence>
<proteinExistence type="predicted"/>
<dbReference type="Proteomes" id="UP000276741">
    <property type="component" value="Chromosome"/>
</dbReference>
<reference evidence="4" key="1">
    <citation type="submission" date="2018-04" db="EMBL/GenBank/DDBJ databases">
        <title>Complete genome sequence of Sulfodiicoccus acidiphilus strain HS-1.</title>
        <authorList>
            <person name="Sakai H.D."/>
            <person name="Kurosawa N."/>
        </authorList>
    </citation>
    <scope>NUCLEOTIDE SEQUENCE [LARGE SCALE GENOMIC DNA]</scope>
    <source>
        <strain evidence="4">HS-1</strain>
    </source>
</reference>
<keyword evidence="3" id="KW-0378">Hydrolase</keyword>
<dbReference type="InterPro" id="IPR006680">
    <property type="entry name" value="Amidohydro-rel"/>
</dbReference>
<dbReference type="Gene3D" id="3.20.20.140">
    <property type="entry name" value="Metal-dependent hydrolases"/>
    <property type="match status" value="1"/>
</dbReference>
<dbReference type="RefSeq" id="WP_126450858.1">
    <property type="nucleotide sequence ID" value="NZ_AP018553.1"/>
</dbReference>